<protein>
    <submittedName>
        <fullName evidence="1">Uncharacterized protein</fullName>
    </submittedName>
</protein>
<gene>
    <name evidence="1" type="ORF">ADIMK_2132</name>
</gene>
<reference evidence="1 2" key="1">
    <citation type="submission" date="2014-04" db="EMBL/GenBank/DDBJ databases">
        <title>Marinobacterium kochiensis sp. nov., isolated from sediment sample collected from Kochi backwaters in Kerala, India.</title>
        <authorList>
            <person name="Singh A."/>
            <person name="Pinnaka A.K."/>
        </authorList>
    </citation>
    <scope>NUCLEOTIDE SEQUENCE [LARGE SCALE GENOMIC DNA]</scope>
    <source>
        <strain evidence="1 2">AK27</strain>
    </source>
</reference>
<proteinExistence type="predicted"/>
<evidence type="ECO:0000313" key="1">
    <source>
        <dbReference type="EMBL" id="KEA63676.1"/>
    </source>
</evidence>
<dbReference type="Proteomes" id="UP000028252">
    <property type="component" value="Unassembled WGS sequence"/>
</dbReference>
<keyword evidence="2" id="KW-1185">Reference proteome</keyword>
<evidence type="ECO:0000313" key="2">
    <source>
        <dbReference type="Proteomes" id="UP000028252"/>
    </source>
</evidence>
<dbReference type="EMBL" id="JMQN01000030">
    <property type="protein sequence ID" value="KEA63676.1"/>
    <property type="molecule type" value="Genomic_DNA"/>
</dbReference>
<dbReference type="STRING" id="1232683.ADIMK_2132"/>
<organism evidence="1 2">
    <name type="scientific">Marinobacterium lacunae</name>
    <dbReference type="NCBI Taxonomy" id="1232683"/>
    <lineage>
        <taxon>Bacteria</taxon>
        <taxon>Pseudomonadati</taxon>
        <taxon>Pseudomonadota</taxon>
        <taxon>Gammaproteobacteria</taxon>
        <taxon>Oceanospirillales</taxon>
        <taxon>Oceanospirillaceae</taxon>
        <taxon>Marinobacterium</taxon>
    </lineage>
</organism>
<accession>A0A081FYS1</accession>
<dbReference type="AlphaFoldDB" id="A0A081FYS1"/>
<sequence>MCCFIRHRCCRPHSILEGRRSIRSPDTFIRLLAIFVPDWSDCSAVTLFGAALIIYLVVECSILVRLSVGVWPVVRIGAFNRNVRVWSLSVAELL</sequence>
<name>A0A081FYS1_9GAMM</name>
<dbReference type="PATRIC" id="fig|1232683.4.peg.2091"/>
<comment type="caution">
    <text evidence="1">The sequence shown here is derived from an EMBL/GenBank/DDBJ whole genome shotgun (WGS) entry which is preliminary data.</text>
</comment>